<protein>
    <submittedName>
        <fullName evidence="2">Uncharacterized protein</fullName>
    </submittedName>
</protein>
<dbReference type="HOGENOM" id="CLU_3078971_0_0_3"/>
<name>B1WRU9_CROS5</name>
<keyword evidence="3" id="KW-1185">Reference proteome</keyword>
<sequence>MEEEGGLDVGRVLEGKSEEGDGETLEEEELETGLTGVCMVLDKGESIRDNSE</sequence>
<dbReference type="KEGG" id="cyt:cce_4192"/>
<gene>
    <name evidence="2" type="ordered locus">cce_4192</name>
</gene>
<evidence type="ECO:0000313" key="3">
    <source>
        <dbReference type="Proteomes" id="UP000001203"/>
    </source>
</evidence>
<dbReference type="STRING" id="43989.cce_4192"/>
<feature type="compositionally biased region" description="Acidic residues" evidence="1">
    <location>
        <begin position="20"/>
        <end position="31"/>
    </location>
</feature>
<evidence type="ECO:0000313" key="2">
    <source>
        <dbReference type="EMBL" id="ACB53540.1"/>
    </source>
</evidence>
<proteinExistence type="predicted"/>
<dbReference type="Proteomes" id="UP000001203">
    <property type="component" value="Chromosome circular"/>
</dbReference>
<dbReference type="AlphaFoldDB" id="B1WRU9"/>
<accession>B1WRU9</accession>
<dbReference type="EMBL" id="CP000806">
    <property type="protein sequence ID" value="ACB53540.1"/>
    <property type="molecule type" value="Genomic_DNA"/>
</dbReference>
<feature type="region of interest" description="Disordered" evidence="1">
    <location>
        <begin position="1"/>
        <end position="32"/>
    </location>
</feature>
<evidence type="ECO:0000256" key="1">
    <source>
        <dbReference type="SAM" id="MobiDB-lite"/>
    </source>
</evidence>
<organism evidence="2 3">
    <name type="scientific">Crocosphaera subtropica (strain ATCC 51142 / BH68)</name>
    <name type="common">Cyanothece sp. (strain ATCC 51142)</name>
    <dbReference type="NCBI Taxonomy" id="43989"/>
    <lineage>
        <taxon>Bacteria</taxon>
        <taxon>Bacillati</taxon>
        <taxon>Cyanobacteriota</taxon>
        <taxon>Cyanophyceae</taxon>
        <taxon>Oscillatoriophycideae</taxon>
        <taxon>Chroococcales</taxon>
        <taxon>Aphanothecaceae</taxon>
        <taxon>Crocosphaera</taxon>
        <taxon>Crocosphaera subtropica</taxon>
    </lineage>
</organism>
<reference evidence="2 3" key="1">
    <citation type="journal article" date="2008" name="Proc. Natl. Acad. Sci. U.S.A.">
        <title>The genome of Cyanothece 51142, a unicellular diazotrophic cyanobacterium important in the marine nitrogen cycle.</title>
        <authorList>
            <person name="Welsh E.A."/>
            <person name="Liberton M."/>
            <person name="Stoeckel J."/>
            <person name="Loh T."/>
            <person name="Elvitigala T."/>
            <person name="Wang C."/>
            <person name="Wollam A."/>
            <person name="Fulton R.S."/>
            <person name="Clifton S.W."/>
            <person name="Jacobs J.M."/>
            <person name="Aurora R."/>
            <person name="Ghosh B.K."/>
            <person name="Sherman L.A."/>
            <person name="Smith R.D."/>
            <person name="Wilson R.K."/>
            <person name="Pakrasi H.B."/>
        </authorList>
    </citation>
    <scope>NUCLEOTIDE SEQUENCE [LARGE SCALE GENOMIC DNA]</scope>
    <source>
        <strain evidence="3">ATCC 51142 / BH68</strain>
    </source>
</reference>